<dbReference type="Gene3D" id="1.25.40.10">
    <property type="entry name" value="Tetratricopeptide repeat domain"/>
    <property type="match status" value="3"/>
</dbReference>
<protein>
    <recommendedName>
        <fullName evidence="7">Pentatricopeptide repeat-containing protein</fullName>
    </recommendedName>
</protein>
<evidence type="ECO:0000256" key="3">
    <source>
        <dbReference type="ARBA" id="ARBA00022946"/>
    </source>
</evidence>
<dbReference type="AlphaFoldDB" id="A0AAD5ZBC6"/>
<dbReference type="GO" id="GO:0005739">
    <property type="term" value="C:mitochondrion"/>
    <property type="evidence" value="ECO:0007669"/>
    <property type="project" value="TreeGrafter"/>
</dbReference>
<dbReference type="PANTHER" id="PTHR45717">
    <property type="entry name" value="OS12G0527900 PROTEIN"/>
    <property type="match status" value="1"/>
</dbReference>
<keyword evidence="6" id="KW-1185">Reference proteome</keyword>
<dbReference type="PROSITE" id="PS51375">
    <property type="entry name" value="PPR"/>
    <property type="match status" value="3"/>
</dbReference>
<comment type="caution">
    <text evidence="5">The sequence shown here is derived from an EMBL/GenBank/DDBJ whole genome shotgun (WGS) entry which is preliminary data.</text>
</comment>
<evidence type="ECO:0000313" key="5">
    <source>
        <dbReference type="EMBL" id="KAJ3690239.1"/>
    </source>
</evidence>
<gene>
    <name evidence="5" type="ORF">LUZ61_019403</name>
</gene>
<dbReference type="GO" id="GO:0003729">
    <property type="term" value="F:mRNA binding"/>
    <property type="evidence" value="ECO:0007669"/>
    <property type="project" value="UniProtKB-ARBA"/>
</dbReference>
<reference evidence="5 6" key="1">
    <citation type="journal article" date="2022" name="Cell">
        <title>Repeat-based holocentromeres influence genome architecture and karyotype evolution.</title>
        <authorList>
            <person name="Hofstatter P.G."/>
            <person name="Thangavel G."/>
            <person name="Lux T."/>
            <person name="Neumann P."/>
            <person name="Vondrak T."/>
            <person name="Novak P."/>
            <person name="Zhang M."/>
            <person name="Costa L."/>
            <person name="Castellani M."/>
            <person name="Scott A."/>
            <person name="Toegelov H."/>
            <person name="Fuchs J."/>
            <person name="Mata-Sucre Y."/>
            <person name="Dias Y."/>
            <person name="Vanzela A.L.L."/>
            <person name="Huettel B."/>
            <person name="Almeida C.C.S."/>
            <person name="Simkova H."/>
            <person name="Souza G."/>
            <person name="Pedrosa-Harand A."/>
            <person name="Macas J."/>
            <person name="Mayer K.F.X."/>
            <person name="Houben A."/>
            <person name="Marques A."/>
        </authorList>
    </citation>
    <scope>NUCLEOTIDE SEQUENCE [LARGE SCALE GENOMIC DNA]</scope>
    <source>
        <strain evidence="5">RhyTen1mFocal</strain>
    </source>
</reference>
<feature type="repeat" description="PPR" evidence="4">
    <location>
        <begin position="351"/>
        <end position="385"/>
    </location>
</feature>
<dbReference type="InterPro" id="IPR011990">
    <property type="entry name" value="TPR-like_helical_dom_sf"/>
</dbReference>
<feature type="repeat" description="PPR" evidence="4">
    <location>
        <begin position="140"/>
        <end position="174"/>
    </location>
</feature>
<dbReference type="Proteomes" id="UP001210211">
    <property type="component" value="Unassembled WGS sequence"/>
</dbReference>
<keyword evidence="3" id="KW-0809">Transit peptide</keyword>
<keyword evidence="2" id="KW-0677">Repeat</keyword>
<organism evidence="5 6">
    <name type="scientific">Rhynchospora tenuis</name>
    <dbReference type="NCBI Taxonomy" id="198213"/>
    <lineage>
        <taxon>Eukaryota</taxon>
        <taxon>Viridiplantae</taxon>
        <taxon>Streptophyta</taxon>
        <taxon>Embryophyta</taxon>
        <taxon>Tracheophyta</taxon>
        <taxon>Spermatophyta</taxon>
        <taxon>Magnoliopsida</taxon>
        <taxon>Liliopsida</taxon>
        <taxon>Poales</taxon>
        <taxon>Cyperaceae</taxon>
        <taxon>Cyperoideae</taxon>
        <taxon>Rhynchosporeae</taxon>
        <taxon>Rhynchospora</taxon>
    </lineage>
</organism>
<evidence type="ECO:0000256" key="2">
    <source>
        <dbReference type="ARBA" id="ARBA00022737"/>
    </source>
</evidence>
<dbReference type="InterPro" id="IPR002885">
    <property type="entry name" value="PPR_rpt"/>
</dbReference>
<proteinExistence type="inferred from homology"/>
<dbReference type="SUPFAM" id="SSF48452">
    <property type="entry name" value="TPR-like"/>
    <property type="match status" value="1"/>
</dbReference>
<evidence type="ECO:0000256" key="1">
    <source>
        <dbReference type="ARBA" id="ARBA00007626"/>
    </source>
</evidence>
<dbReference type="Pfam" id="PF01535">
    <property type="entry name" value="PPR"/>
    <property type="match status" value="3"/>
</dbReference>
<dbReference type="NCBIfam" id="TIGR00756">
    <property type="entry name" value="PPR"/>
    <property type="match status" value="2"/>
</dbReference>
<evidence type="ECO:0000313" key="6">
    <source>
        <dbReference type="Proteomes" id="UP001210211"/>
    </source>
</evidence>
<name>A0AAD5ZBC6_9POAL</name>
<dbReference type="PANTHER" id="PTHR45717:SF20">
    <property type="entry name" value="OS07G0598500 PROTEIN"/>
    <property type="match status" value="1"/>
</dbReference>
<dbReference type="EMBL" id="JAMRDG010000002">
    <property type="protein sequence ID" value="KAJ3690239.1"/>
    <property type="molecule type" value="Genomic_DNA"/>
</dbReference>
<evidence type="ECO:0008006" key="7">
    <source>
        <dbReference type="Google" id="ProtNLM"/>
    </source>
</evidence>
<sequence>MNTAVFSIARRLSRTLQTTLQSQSTFSTSARRYNPQKPQQRLQSIIFPVPDPNTNLVPRIERWIEEGNAAYHNDLQLVIKGLRKLKRFRQALEVSEWMRTKSNLPFRPGDHAVLLDLIGTVHGMSSAEDHFNNLPQEHKTEKAYGALLNCYVRERQVDKALAHMDKMKQLDLAYTPLPYNNIMNLYAATGQHEKVHSVLAKMKDDGVFPDNFSYRICIISCGARSDVSGMEKLLQEMEQQPQIIMDWNTYTAVANVYLSSGFPDLAVLALEKAEKKMNKSDSVAYNHLISLYARLLDKCQVQRLWELQKNYCKRPINRDYLIMISALVKLDDIAEAEVLLKEWYSSLNILDFRVPTILIGAYQTSGQVEKAEALLDQFVKKGKKPHSNCWGIVAAGYATQGEMDKAHTMMKNALSAYMPNMGWTPNHELVKKILYYLGENGDLKDVETFIELLKVARPMDSDMYYALIKARVRAGKEVDDLLKGMKDDGVKESKDIKEVLASEEEKK</sequence>
<comment type="similarity">
    <text evidence="1">Belongs to the PPR family. P subfamily.</text>
</comment>
<accession>A0AAD5ZBC6</accession>
<dbReference type="Pfam" id="PF13041">
    <property type="entry name" value="PPR_2"/>
    <property type="match status" value="1"/>
</dbReference>
<evidence type="ECO:0000256" key="4">
    <source>
        <dbReference type="PROSITE-ProRule" id="PRU00708"/>
    </source>
</evidence>
<feature type="repeat" description="PPR" evidence="4">
    <location>
        <begin position="175"/>
        <end position="209"/>
    </location>
</feature>